<evidence type="ECO:0000259" key="13">
    <source>
        <dbReference type="PROSITE" id="PS50108"/>
    </source>
</evidence>
<dbReference type="PANTHER" id="PTHR13502">
    <property type="entry name" value="CDC42 SMALL EFFECTOR PROTEIN HOMOLOG"/>
    <property type="match status" value="1"/>
</dbReference>
<dbReference type="InterPro" id="IPR011026">
    <property type="entry name" value="WAS_C"/>
</dbReference>
<evidence type="ECO:0000256" key="2">
    <source>
        <dbReference type="ARBA" id="ARBA00004245"/>
    </source>
</evidence>
<keyword evidence="5" id="KW-0963">Cytoplasm</keyword>
<dbReference type="OrthoDB" id="8963340at2759"/>
<dbReference type="PANTHER" id="PTHR13502:SF9">
    <property type="entry name" value="CRIB DOMAIN-CONTAINING PROTEIN"/>
    <property type="match status" value="1"/>
</dbReference>
<evidence type="ECO:0000256" key="4">
    <source>
        <dbReference type="ARBA" id="ARBA00022475"/>
    </source>
</evidence>
<keyword evidence="4" id="KW-1003">Cell membrane</keyword>
<evidence type="ECO:0000256" key="5">
    <source>
        <dbReference type="ARBA" id="ARBA00022490"/>
    </source>
</evidence>
<organism evidence="14 15">
    <name type="scientific">Daphnia magna</name>
    <dbReference type="NCBI Taxonomy" id="35525"/>
    <lineage>
        <taxon>Eukaryota</taxon>
        <taxon>Metazoa</taxon>
        <taxon>Ecdysozoa</taxon>
        <taxon>Arthropoda</taxon>
        <taxon>Crustacea</taxon>
        <taxon>Branchiopoda</taxon>
        <taxon>Diplostraca</taxon>
        <taxon>Cladocera</taxon>
        <taxon>Anomopoda</taxon>
        <taxon>Daphniidae</taxon>
        <taxon>Daphnia</taxon>
    </lineage>
</organism>
<dbReference type="CDD" id="cd00132">
    <property type="entry name" value="CRIB"/>
    <property type="match status" value="2"/>
</dbReference>
<evidence type="ECO:0000256" key="11">
    <source>
        <dbReference type="ARBA" id="ARBA00023288"/>
    </source>
</evidence>
<evidence type="ECO:0000256" key="12">
    <source>
        <dbReference type="SAM" id="MobiDB-lite"/>
    </source>
</evidence>
<feature type="region of interest" description="Disordered" evidence="12">
    <location>
        <begin position="282"/>
        <end position="313"/>
    </location>
</feature>
<proteinExistence type="inferred from homology"/>
<feature type="domain" description="CRIB" evidence="13">
    <location>
        <begin position="170"/>
        <end position="183"/>
    </location>
</feature>
<evidence type="ECO:0000256" key="3">
    <source>
        <dbReference type="ARBA" id="ARBA00005720"/>
    </source>
</evidence>
<dbReference type="InterPro" id="IPR036936">
    <property type="entry name" value="CRIB_dom_sf"/>
</dbReference>
<dbReference type="Pfam" id="PF00786">
    <property type="entry name" value="PBD"/>
    <property type="match status" value="2"/>
</dbReference>
<keyword evidence="7" id="KW-0133">Cell shape</keyword>
<evidence type="ECO:0000313" key="14">
    <source>
        <dbReference type="EMBL" id="KZR98815.1"/>
    </source>
</evidence>
<evidence type="ECO:0000256" key="9">
    <source>
        <dbReference type="ARBA" id="ARBA00023139"/>
    </source>
</evidence>
<keyword evidence="8" id="KW-0472">Membrane</keyword>
<comment type="subcellular location">
    <subcellularLocation>
        <location evidence="1">Cell membrane</location>
        <topology evidence="1">Lipid-anchor</topology>
    </subcellularLocation>
    <subcellularLocation>
        <location evidence="2">Cytoplasm</location>
        <location evidence="2">Cytoskeleton</location>
    </subcellularLocation>
</comment>
<evidence type="ECO:0000256" key="8">
    <source>
        <dbReference type="ARBA" id="ARBA00023136"/>
    </source>
</evidence>
<dbReference type="PROSITE" id="PS50108">
    <property type="entry name" value="CRIB"/>
    <property type="match status" value="1"/>
</dbReference>
<dbReference type="GO" id="GO:0005886">
    <property type="term" value="C:plasma membrane"/>
    <property type="evidence" value="ECO:0007669"/>
    <property type="project" value="UniProtKB-SubCell"/>
</dbReference>
<dbReference type="SMART" id="SM00285">
    <property type="entry name" value="PBD"/>
    <property type="match status" value="2"/>
</dbReference>
<dbReference type="EMBL" id="LRGB01015738">
    <property type="protein sequence ID" value="KZR98815.1"/>
    <property type="molecule type" value="Genomic_DNA"/>
</dbReference>
<evidence type="ECO:0000256" key="10">
    <source>
        <dbReference type="ARBA" id="ARBA00023212"/>
    </source>
</evidence>
<dbReference type="InterPro" id="IPR000095">
    <property type="entry name" value="CRIB_dom"/>
</dbReference>
<dbReference type="GO" id="GO:0035023">
    <property type="term" value="P:regulation of Rho protein signal transduction"/>
    <property type="evidence" value="ECO:0007669"/>
    <property type="project" value="InterPro"/>
</dbReference>
<protein>
    <submittedName>
        <fullName evidence="14">Wiskott-Aldrich Syndrome-like protein</fullName>
    </submittedName>
</protein>
<name>A0A164GD43_9CRUS</name>
<dbReference type="Gene3D" id="3.90.810.10">
    <property type="entry name" value="CRIB domain"/>
    <property type="match status" value="2"/>
</dbReference>
<keyword evidence="15" id="KW-1185">Reference proteome</keyword>
<gene>
    <name evidence="14" type="ORF">APZ42_005593</name>
</gene>
<dbReference type="STRING" id="35525.A0A164GD43"/>
<dbReference type="AlphaFoldDB" id="A0A164GD43"/>
<reference evidence="14 15" key="1">
    <citation type="submission" date="2016-03" db="EMBL/GenBank/DDBJ databases">
        <title>EvidentialGene: Evidence-directed Construction of Genes on Genomes.</title>
        <authorList>
            <person name="Gilbert D.G."/>
            <person name="Choi J.-H."/>
            <person name="Mockaitis K."/>
            <person name="Colbourne J."/>
            <person name="Pfrender M."/>
        </authorList>
    </citation>
    <scope>NUCLEOTIDE SEQUENCE [LARGE SCALE GENOMIC DNA]</scope>
    <source>
        <strain evidence="14 15">Xinb3</strain>
        <tissue evidence="14">Complete organism</tissue>
    </source>
</reference>
<dbReference type="Proteomes" id="UP000076858">
    <property type="component" value="Unassembled WGS sequence"/>
</dbReference>
<keyword evidence="10" id="KW-0206">Cytoskeleton</keyword>
<comment type="caution">
    <text evidence="14">The sequence shown here is derived from an EMBL/GenBank/DDBJ whole genome shotgun (WGS) entry which is preliminary data.</text>
</comment>
<evidence type="ECO:0000256" key="7">
    <source>
        <dbReference type="ARBA" id="ARBA00022960"/>
    </source>
</evidence>
<dbReference type="SUPFAM" id="SSF47912">
    <property type="entry name" value="Wiscott-Aldrich syndrome protein, WASP, C-terminal domain"/>
    <property type="match status" value="2"/>
</dbReference>
<keyword evidence="6" id="KW-0597">Phosphoprotein</keyword>
<sequence length="335" mass="36990">MKITKVDIGLPSDLKNLSHVGWDPNQGFALDNVDPNLLKFFARAGISESHLKDKATREFIYDFIDKHGGKEAASREISSLQDNAGLFSAPPDCRVGLNFANDAEAEVFLMAVKENIRITSEKRERRRLSQQQSQPLVKPTPVATNGSASKTTVRTTTITNSVMTIKSADIVLPSDFKHLSHIGWDPNQGFALDNVDPNLLKFFARAGISESHLKDKATREFIYNFIDKHGAKEAAIREISSLQHNAGLFSAPPDCRVGLNFANDAEAEVFLMAVKENMRIKSEKRERRRLSQQQSQPLVKPTPVATNGSASKTTVRTTTITNSVMTIKSADSVLP</sequence>
<dbReference type="GO" id="GO:0008360">
    <property type="term" value="P:regulation of cell shape"/>
    <property type="evidence" value="ECO:0007669"/>
    <property type="project" value="UniProtKB-KW"/>
</dbReference>
<dbReference type="GO" id="GO:0005856">
    <property type="term" value="C:cytoskeleton"/>
    <property type="evidence" value="ECO:0007669"/>
    <property type="project" value="UniProtKB-SubCell"/>
</dbReference>
<keyword evidence="11" id="KW-0449">Lipoprotein</keyword>
<dbReference type="GO" id="GO:0031267">
    <property type="term" value="F:small GTPase binding"/>
    <property type="evidence" value="ECO:0007669"/>
    <property type="project" value="InterPro"/>
</dbReference>
<dbReference type="GO" id="GO:0007015">
    <property type="term" value="P:actin filament organization"/>
    <property type="evidence" value="ECO:0007669"/>
    <property type="project" value="InterPro"/>
</dbReference>
<accession>A0A164GD43</accession>
<dbReference type="FunFam" id="3.90.810.10:FF:000009">
    <property type="entry name" value="Wiskott-Aldrich syndrome (eczema-thrombocytopenia) a"/>
    <property type="match status" value="2"/>
</dbReference>
<dbReference type="InterPro" id="IPR039056">
    <property type="entry name" value="SPEC"/>
</dbReference>
<evidence type="ECO:0000256" key="6">
    <source>
        <dbReference type="ARBA" id="ARBA00022553"/>
    </source>
</evidence>
<keyword evidence="9" id="KW-0564">Palmitate</keyword>
<evidence type="ECO:0000256" key="1">
    <source>
        <dbReference type="ARBA" id="ARBA00004193"/>
    </source>
</evidence>
<evidence type="ECO:0000313" key="15">
    <source>
        <dbReference type="Proteomes" id="UP000076858"/>
    </source>
</evidence>
<feature type="region of interest" description="Disordered" evidence="12">
    <location>
        <begin position="122"/>
        <end position="151"/>
    </location>
</feature>
<comment type="similarity">
    <text evidence="3">Belongs to the CDC42SE/SPEC family.</text>
</comment>